<accession>A0A9X2LXE2</accession>
<dbReference type="EMBL" id="JANIIC010000022">
    <property type="protein sequence ID" value="MCQ8831294.1"/>
    <property type="molecule type" value="Genomic_DNA"/>
</dbReference>
<gene>
    <name evidence="2" type="ORF">NQU54_20030</name>
</gene>
<dbReference type="Gene3D" id="2.30.40.10">
    <property type="entry name" value="Urease, subunit C, domain 1"/>
    <property type="match status" value="1"/>
</dbReference>
<dbReference type="CDD" id="cd01300">
    <property type="entry name" value="YtcJ_like"/>
    <property type="match status" value="1"/>
</dbReference>
<dbReference type="Gene3D" id="3.20.20.140">
    <property type="entry name" value="Metal-dependent hydrolases"/>
    <property type="match status" value="1"/>
</dbReference>
<evidence type="ECO:0000259" key="1">
    <source>
        <dbReference type="Pfam" id="PF07969"/>
    </source>
</evidence>
<feature type="domain" description="Amidohydrolase 3" evidence="1">
    <location>
        <begin position="40"/>
        <end position="518"/>
    </location>
</feature>
<proteinExistence type="predicted"/>
<evidence type="ECO:0000313" key="3">
    <source>
        <dbReference type="Proteomes" id="UP001142400"/>
    </source>
</evidence>
<dbReference type="InterPro" id="IPR011059">
    <property type="entry name" value="Metal-dep_hydrolase_composite"/>
</dbReference>
<reference evidence="2" key="1">
    <citation type="submission" date="2022-06" db="EMBL/GenBank/DDBJ databases">
        <title>WGS of actinobacteria.</title>
        <authorList>
            <person name="Thawai C."/>
        </authorList>
    </citation>
    <scope>NUCLEOTIDE SEQUENCE</scope>
    <source>
        <strain evidence="2">DSM 42010</strain>
    </source>
</reference>
<organism evidence="2 3">
    <name type="scientific">Streptomyces malaysiensis subsp. samsunensis</name>
    <dbReference type="NCBI Taxonomy" id="459658"/>
    <lineage>
        <taxon>Bacteria</taxon>
        <taxon>Bacillati</taxon>
        <taxon>Actinomycetota</taxon>
        <taxon>Actinomycetes</taxon>
        <taxon>Kitasatosporales</taxon>
        <taxon>Streptomycetaceae</taxon>
        <taxon>Streptomyces</taxon>
        <taxon>Streptomyces violaceusniger group</taxon>
    </lineage>
</organism>
<dbReference type="Proteomes" id="UP001142400">
    <property type="component" value="Unassembled WGS sequence"/>
</dbReference>
<sequence length="529" mass="55868">MTNARIRTMDPARPAARTLGMFGDRIVGLDEQVDSLDAVETVDLQGATVLPGFNDAHAHSVWFGLGLVEVDLATAGDLGEVYRRIADAAGSSPEPSVVAGGYNHHFHGGRFPDRDALDAAAGGKPVWIKHNSGHAAIVNGVALRLIDAEHTAPTVVGGRVVVDETGRPTGVLEENAMRLLQDLVHKYSLHSIEDALERASRHYATEGITSVTDAGIAGGWIGHSPVEFTAYQNAREDRRLHTRVQAMPAIDVLADRSPAGIAAGIRSGVGDAWLQIGPAKIFTDGSLLASTAYLSANYPGCDHQGYLQDDPEQMRTLALEAAEAGWALAMHAIGDGAIDFSLEVLEAIAARGWRAPMPHRIEHAGVVRPDQLDRLTRSGAVPVPQPYFIAQFGEGMRENLGDREPWAYRAASLLRRGIVLPGSSDRPVAPGAPLPIVQAFVERLTEVGEPFGQDERISAEAALRAYTAGSAAATGWGHEKGSLGSGMLADLVVLGDDPVTIEPARIGGIDVLATIVGGGFSHGGPVTFT</sequence>
<comment type="caution">
    <text evidence="2">The sequence shown here is derived from an EMBL/GenBank/DDBJ whole genome shotgun (WGS) entry which is preliminary data.</text>
</comment>
<dbReference type="InterPro" id="IPR033932">
    <property type="entry name" value="YtcJ-like"/>
</dbReference>
<dbReference type="InterPro" id="IPR013108">
    <property type="entry name" value="Amidohydro_3"/>
</dbReference>
<evidence type="ECO:0000313" key="2">
    <source>
        <dbReference type="EMBL" id="MCQ8831294.1"/>
    </source>
</evidence>
<dbReference type="Gene3D" id="3.10.310.70">
    <property type="match status" value="1"/>
</dbReference>
<dbReference type="AlphaFoldDB" id="A0A9X2LXE2"/>
<dbReference type="InterPro" id="IPR032466">
    <property type="entry name" value="Metal_Hydrolase"/>
</dbReference>
<dbReference type="SUPFAM" id="SSF51338">
    <property type="entry name" value="Composite domain of metallo-dependent hydrolases"/>
    <property type="match status" value="1"/>
</dbReference>
<dbReference type="GO" id="GO:0016810">
    <property type="term" value="F:hydrolase activity, acting on carbon-nitrogen (but not peptide) bonds"/>
    <property type="evidence" value="ECO:0007669"/>
    <property type="project" value="InterPro"/>
</dbReference>
<keyword evidence="3" id="KW-1185">Reference proteome</keyword>
<protein>
    <submittedName>
        <fullName evidence="2">Amidohydrolase</fullName>
    </submittedName>
</protein>
<name>A0A9X2LXE2_STRMQ</name>
<dbReference type="PANTHER" id="PTHR22642">
    <property type="entry name" value="IMIDAZOLONEPROPIONASE"/>
    <property type="match status" value="1"/>
</dbReference>
<dbReference type="RefSeq" id="WP_257632244.1">
    <property type="nucleotide sequence ID" value="NZ_JANIIC010000022.1"/>
</dbReference>
<dbReference type="SUPFAM" id="SSF51556">
    <property type="entry name" value="Metallo-dependent hydrolases"/>
    <property type="match status" value="1"/>
</dbReference>
<dbReference type="Pfam" id="PF07969">
    <property type="entry name" value="Amidohydro_3"/>
    <property type="match status" value="1"/>
</dbReference>
<dbReference type="PANTHER" id="PTHR22642:SF2">
    <property type="entry name" value="PROTEIN LONG AFTER FAR-RED 3"/>
    <property type="match status" value="1"/>
</dbReference>